<gene>
    <name evidence="9" type="ORF">CRG98_034733</name>
</gene>
<dbReference type="GO" id="GO:0005886">
    <property type="term" value="C:plasma membrane"/>
    <property type="evidence" value="ECO:0007669"/>
    <property type="project" value="TreeGrafter"/>
</dbReference>
<evidence type="ECO:0000256" key="2">
    <source>
        <dbReference type="ARBA" id="ARBA00022692"/>
    </source>
</evidence>
<evidence type="ECO:0000256" key="6">
    <source>
        <dbReference type="ARBA" id="ARBA00023136"/>
    </source>
</evidence>
<protein>
    <recommendedName>
        <fullName evidence="8">Cation-transporting P-type ATPase C-terminal domain-containing protein</fullName>
    </recommendedName>
</protein>
<dbReference type="GO" id="GO:0046872">
    <property type="term" value="F:metal ion binding"/>
    <property type="evidence" value="ECO:0007669"/>
    <property type="project" value="UniProtKB-KW"/>
</dbReference>
<evidence type="ECO:0000256" key="7">
    <source>
        <dbReference type="SAM" id="Phobius"/>
    </source>
</evidence>
<keyword evidence="4" id="KW-0460">Magnesium</keyword>
<dbReference type="InterPro" id="IPR023298">
    <property type="entry name" value="ATPase_P-typ_TM_dom_sf"/>
</dbReference>
<dbReference type="EMBL" id="PGOL01002823">
    <property type="protein sequence ID" value="PKI44785.1"/>
    <property type="molecule type" value="Genomic_DNA"/>
</dbReference>
<reference evidence="9 10" key="1">
    <citation type="submission" date="2017-11" db="EMBL/GenBank/DDBJ databases">
        <title>De-novo sequencing of pomegranate (Punica granatum L.) genome.</title>
        <authorList>
            <person name="Akparov Z."/>
            <person name="Amiraslanov A."/>
            <person name="Hajiyeva S."/>
            <person name="Abbasov M."/>
            <person name="Kaur K."/>
            <person name="Hamwieh A."/>
            <person name="Solovyev V."/>
            <person name="Salamov A."/>
            <person name="Braich B."/>
            <person name="Kosarev P."/>
            <person name="Mahmoud A."/>
            <person name="Hajiyev E."/>
            <person name="Babayeva S."/>
            <person name="Izzatullayeva V."/>
            <person name="Mammadov A."/>
            <person name="Mammadov A."/>
            <person name="Sharifova S."/>
            <person name="Ojaghi J."/>
            <person name="Eynullazada K."/>
            <person name="Bayramov B."/>
            <person name="Abdulazimova A."/>
            <person name="Shahmuradov I."/>
        </authorList>
    </citation>
    <scope>NUCLEOTIDE SEQUENCE [LARGE SCALE GENOMIC DNA]</scope>
    <source>
        <strain evidence="10">cv. AG2017</strain>
        <tissue evidence="9">Leaf</tissue>
    </source>
</reference>
<dbReference type="GO" id="GO:0005388">
    <property type="term" value="F:P-type calcium transporter activity"/>
    <property type="evidence" value="ECO:0007669"/>
    <property type="project" value="TreeGrafter"/>
</dbReference>
<dbReference type="AlphaFoldDB" id="A0A2I0IL96"/>
<keyword evidence="2 7" id="KW-0812">Transmembrane</keyword>
<keyword evidence="6 7" id="KW-0472">Membrane</keyword>
<comment type="subcellular location">
    <subcellularLocation>
        <location evidence="1">Membrane</location>
    </subcellularLocation>
</comment>
<dbReference type="STRING" id="22663.A0A2I0IL96"/>
<feature type="transmembrane region" description="Helical" evidence="7">
    <location>
        <begin position="264"/>
        <end position="282"/>
    </location>
</feature>
<dbReference type="PANTHER" id="PTHR24093">
    <property type="entry name" value="CATION TRANSPORTING ATPASE"/>
    <property type="match status" value="1"/>
</dbReference>
<evidence type="ECO:0000256" key="4">
    <source>
        <dbReference type="ARBA" id="ARBA00022842"/>
    </source>
</evidence>
<dbReference type="PANTHER" id="PTHR24093:SF434">
    <property type="entry name" value="CALCIUM-TRANSPORTING ATPASE 13, PLASMA MEMBRANE-TYPE-RELATED"/>
    <property type="match status" value="1"/>
</dbReference>
<dbReference type="InterPro" id="IPR036412">
    <property type="entry name" value="HAD-like_sf"/>
</dbReference>
<keyword evidence="5 7" id="KW-1133">Transmembrane helix</keyword>
<accession>A0A2I0IL96</accession>
<keyword evidence="3" id="KW-0479">Metal-binding</keyword>
<evidence type="ECO:0000313" key="9">
    <source>
        <dbReference type="EMBL" id="PKI44785.1"/>
    </source>
</evidence>
<comment type="caution">
    <text evidence="9">The sequence shown here is derived from an EMBL/GenBank/DDBJ whole genome shotgun (WGS) entry which is preliminary data.</text>
</comment>
<keyword evidence="10" id="KW-1185">Reference proteome</keyword>
<proteinExistence type="predicted"/>
<feature type="transmembrane region" description="Helical" evidence="7">
    <location>
        <begin position="294"/>
        <end position="314"/>
    </location>
</feature>
<evidence type="ECO:0000256" key="3">
    <source>
        <dbReference type="ARBA" id="ARBA00022723"/>
    </source>
</evidence>
<dbReference type="Gene3D" id="1.20.1110.10">
    <property type="entry name" value="Calcium-transporting ATPase, transmembrane domain"/>
    <property type="match status" value="1"/>
</dbReference>
<dbReference type="SUPFAM" id="SSF81665">
    <property type="entry name" value="Calcium ATPase, transmembrane domain M"/>
    <property type="match status" value="1"/>
</dbReference>
<evidence type="ECO:0000313" key="10">
    <source>
        <dbReference type="Proteomes" id="UP000233551"/>
    </source>
</evidence>
<evidence type="ECO:0000256" key="1">
    <source>
        <dbReference type="ARBA" id="ARBA00004370"/>
    </source>
</evidence>
<evidence type="ECO:0000259" key="8">
    <source>
        <dbReference type="Pfam" id="PF00689"/>
    </source>
</evidence>
<organism evidence="9 10">
    <name type="scientific">Punica granatum</name>
    <name type="common">Pomegranate</name>
    <dbReference type="NCBI Taxonomy" id="22663"/>
    <lineage>
        <taxon>Eukaryota</taxon>
        <taxon>Viridiplantae</taxon>
        <taxon>Streptophyta</taxon>
        <taxon>Embryophyta</taxon>
        <taxon>Tracheophyta</taxon>
        <taxon>Spermatophyta</taxon>
        <taxon>Magnoliopsida</taxon>
        <taxon>eudicotyledons</taxon>
        <taxon>Gunneridae</taxon>
        <taxon>Pentapetalae</taxon>
        <taxon>rosids</taxon>
        <taxon>malvids</taxon>
        <taxon>Myrtales</taxon>
        <taxon>Lythraceae</taxon>
        <taxon>Punica</taxon>
    </lineage>
</organism>
<sequence>MSLRLRKPGEITAVDETTSCSSPAVLESLTKKVLENNLGILRSLSYVAIDVRPGDDGLKDGKDEKVDPKSLSPMVREKSLDALAKFGGVSRLASVLETDLENGLSGDDETDLARRKNVFGENRSAVESCKNAGVNIKMITGDNVHTARAIAIECGILETPKDNSKVDEMIVEGVEFRNFSPEERFEAVDKIRLMARSSPFDKLLMVQTLKQKGHFKGRSIFRVGEVVKNTIVFNCFVLCQVFNEFNARKLEEKNVFKGLHKNKLFIGIIGVTLVFQVLMIEFLKKFANTERLGWTQWAACIGIASLTWPIGWLVKCIPVSSVRSLLPRKQVPAS</sequence>
<evidence type="ECO:0000256" key="5">
    <source>
        <dbReference type="ARBA" id="ARBA00022989"/>
    </source>
</evidence>
<dbReference type="SUPFAM" id="SSF56784">
    <property type="entry name" value="HAD-like"/>
    <property type="match status" value="1"/>
</dbReference>
<dbReference type="Proteomes" id="UP000233551">
    <property type="component" value="Unassembled WGS sequence"/>
</dbReference>
<dbReference type="Gene3D" id="3.40.50.1000">
    <property type="entry name" value="HAD superfamily/HAD-like"/>
    <property type="match status" value="1"/>
</dbReference>
<feature type="domain" description="Cation-transporting P-type ATPase C-terminal" evidence="8">
    <location>
        <begin position="224"/>
        <end position="316"/>
    </location>
</feature>
<dbReference type="InterPro" id="IPR023214">
    <property type="entry name" value="HAD_sf"/>
</dbReference>
<dbReference type="Pfam" id="PF00689">
    <property type="entry name" value="Cation_ATPase_C"/>
    <property type="match status" value="1"/>
</dbReference>
<name>A0A2I0IL96_PUNGR</name>
<dbReference type="InterPro" id="IPR006068">
    <property type="entry name" value="ATPase_P-typ_cation-transptr_C"/>
</dbReference>